<dbReference type="EMBL" id="LR796304">
    <property type="protein sequence ID" value="CAB4135841.1"/>
    <property type="molecule type" value="Genomic_DNA"/>
</dbReference>
<evidence type="ECO:0000313" key="1">
    <source>
        <dbReference type="EMBL" id="CAB4135841.1"/>
    </source>
</evidence>
<organism evidence="1">
    <name type="scientific">uncultured Caudovirales phage</name>
    <dbReference type="NCBI Taxonomy" id="2100421"/>
    <lineage>
        <taxon>Viruses</taxon>
        <taxon>Duplodnaviria</taxon>
        <taxon>Heunggongvirae</taxon>
        <taxon>Uroviricota</taxon>
        <taxon>Caudoviricetes</taxon>
        <taxon>Peduoviridae</taxon>
        <taxon>Maltschvirus</taxon>
        <taxon>Maltschvirus maltsch</taxon>
    </lineage>
</organism>
<reference evidence="1" key="1">
    <citation type="submission" date="2020-04" db="EMBL/GenBank/DDBJ databases">
        <authorList>
            <person name="Chiriac C."/>
            <person name="Salcher M."/>
            <person name="Ghai R."/>
            <person name="Kavagutti S V."/>
        </authorList>
    </citation>
    <scope>NUCLEOTIDE SEQUENCE</scope>
</reference>
<accession>A0A6J5LNP7</accession>
<proteinExistence type="predicted"/>
<protein>
    <submittedName>
        <fullName evidence="1">Uncharacterized protein</fullName>
    </submittedName>
</protein>
<gene>
    <name evidence="1" type="ORF">UFOVP286_85</name>
</gene>
<name>A0A6J5LNP7_9CAUD</name>
<sequence>MTKINSKLMIDYDDNNSYLDFITEKEIEYYIKSTVEYKNDYSITFIIKDTIKPVSIQQKLDDNVIKYWDYSEELAESLGIAIEVIQTCFALSLKSEYWLAINIIEKEIIEYIKNEYEASRISYKEYERKLDGEYEDDDITHTIENIEYMIEKEYGENATLAEIKEDSEHNYNLLIASTYLRTKHNL</sequence>